<feature type="transmembrane region" description="Helical" evidence="6">
    <location>
        <begin position="377"/>
        <end position="399"/>
    </location>
</feature>
<dbReference type="GO" id="GO:0016020">
    <property type="term" value="C:membrane"/>
    <property type="evidence" value="ECO:0007669"/>
    <property type="project" value="UniProtKB-SubCell"/>
</dbReference>
<feature type="transmembrane region" description="Helical" evidence="6">
    <location>
        <begin position="113"/>
        <end position="132"/>
    </location>
</feature>
<feature type="transmembrane region" description="Helical" evidence="6">
    <location>
        <begin position="64"/>
        <end position="82"/>
    </location>
</feature>
<feature type="transmembrane region" description="Helical" evidence="6">
    <location>
        <begin position="178"/>
        <end position="199"/>
    </location>
</feature>
<dbReference type="InterPro" id="IPR051788">
    <property type="entry name" value="MFS_Transporter"/>
</dbReference>
<evidence type="ECO:0000256" key="3">
    <source>
        <dbReference type="ARBA" id="ARBA00022989"/>
    </source>
</evidence>
<protein>
    <submittedName>
        <fullName evidence="7">MFS transporter</fullName>
    </submittedName>
</protein>
<feature type="transmembrane region" description="Helical" evidence="6">
    <location>
        <begin position="31"/>
        <end position="52"/>
    </location>
</feature>
<comment type="caution">
    <text evidence="7">The sequence shown here is derived from an EMBL/GenBank/DDBJ whole genome shotgun (WGS) entry which is preliminary data.</text>
</comment>
<dbReference type="Gene3D" id="1.20.1250.20">
    <property type="entry name" value="MFS general substrate transporter like domains"/>
    <property type="match status" value="2"/>
</dbReference>
<evidence type="ECO:0000256" key="6">
    <source>
        <dbReference type="SAM" id="Phobius"/>
    </source>
</evidence>
<sequence>MNAGELPGTPGSVVPMAATMPAPRIRKARPALFAVFGLNGMLSAVWIVHIPAVTARTGVTPTTLGMLILLMAACAILGMQAAGPLADRLGSRTLTAAAATLLSVSLLGPAHAASPLTLGLALAAFGFGNGALDVSMNAQAVHIERAYARPIMSAFHAFFSCGGFLGSAYGAAAQHAHWPVPATFALASAFGLATVATAIPRLLPHAEPATSSPTADGIPREADRAMTPASEGAAGPVRDAARPASAADDGGRPGASRIPRPDPAVDAADPPAAGDGSGRLGRRVLALGLIAFALLMAEGVAADWSALQVKGRLGVDAGTAALAFAGFSLTMTLGRFGADRVSGRFGRVAIVRWGTLLAAIGFGLVVASGWLPLTLLGWTLCGVGLSGGVPQVFTAAGNLRSATAATDMSRVFGLGYVGLLAGPAIIGWLDKLVPLTAAMVAPLLAMLLCAWGARAVATVRRSDSAVPGR</sequence>
<dbReference type="PANTHER" id="PTHR23514">
    <property type="entry name" value="BYPASS OF STOP CODON PROTEIN 6"/>
    <property type="match status" value="1"/>
</dbReference>
<reference evidence="8" key="1">
    <citation type="submission" date="2015-07" db="EMBL/GenBank/DDBJ databases">
        <title>Nocardia seriolae U-1 whole genome shotgun sequence.</title>
        <authorList>
            <person name="Imajoh M."/>
            <person name="Fukumoto Y."/>
            <person name="Sukeda M."/>
            <person name="Yamane J."/>
            <person name="Yamasaki K."/>
            <person name="Shimizu M."/>
            <person name="Ohnishi K."/>
            <person name="Oshima S."/>
        </authorList>
    </citation>
    <scope>NUCLEOTIDE SEQUENCE [LARGE SCALE GENOMIC DNA]</scope>
    <source>
        <strain evidence="8">U-1</strain>
    </source>
</reference>
<proteinExistence type="predicted"/>
<dbReference type="Proteomes" id="UP000037179">
    <property type="component" value="Unassembled WGS sequence"/>
</dbReference>
<feature type="compositionally biased region" description="Low complexity" evidence="5">
    <location>
        <begin position="264"/>
        <end position="274"/>
    </location>
</feature>
<evidence type="ECO:0000313" key="8">
    <source>
        <dbReference type="Proteomes" id="UP000037179"/>
    </source>
</evidence>
<comment type="subcellular location">
    <subcellularLocation>
        <location evidence="1">Membrane</location>
        <topology evidence="1">Multi-pass membrane protein</topology>
    </subcellularLocation>
</comment>
<reference evidence="7 8" key="2">
    <citation type="journal article" date="2016" name="Genome Announc.">
        <title>Draft Genome Sequence of Erythromycin- and Oxytetracycline-Sensitive Nocardia seriolae Strain U-1 (NBRC 110359).</title>
        <authorList>
            <person name="Imajoh M."/>
            <person name="Sukeda M."/>
            <person name="Shimizu M."/>
            <person name="Yamane J."/>
            <person name="Ohnishi K."/>
            <person name="Oshima S."/>
        </authorList>
    </citation>
    <scope>NUCLEOTIDE SEQUENCE [LARGE SCALE GENOMIC DNA]</scope>
    <source>
        <strain evidence="7 8">U-1</strain>
    </source>
</reference>
<dbReference type="SUPFAM" id="SSF103473">
    <property type="entry name" value="MFS general substrate transporter"/>
    <property type="match status" value="1"/>
</dbReference>
<feature type="transmembrane region" description="Helical" evidence="6">
    <location>
        <begin position="435"/>
        <end position="453"/>
    </location>
</feature>
<keyword evidence="2 6" id="KW-0812">Transmembrane</keyword>
<feature type="transmembrane region" description="Helical" evidence="6">
    <location>
        <begin position="153"/>
        <end position="172"/>
    </location>
</feature>
<dbReference type="InterPro" id="IPR011701">
    <property type="entry name" value="MFS"/>
</dbReference>
<dbReference type="CDD" id="cd17393">
    <property type="entry name" value="MFS_MosC_like"/>
    <property type="match status" value="1"/>
</dbReference>
<feature type="transmembrane region" description="Helical" evidence="6">
    <location>
        <begin position="350"/>
        <end position="371"/>
    </location>
</feature>
<keyword evidence="3 6" id="KW-1133">Transmembrane helix</keyword>
<evidence type="ECO:0000313" key="7">
    <source>
        <dbReference type="EMBL" id="GAP26198.1"/>
    </source>
</evidence>
<dbReference type="AlphaFoldDB" id="A0ABC9YMA8"/>
<organism evidence="7 8">
    <name type="scientific">Nocardia seriolae</name>
    <dbReference type="NCBI Taxonomy" id="37332"/>
    <lineage>
        <taxon>Bacteria</taxon>
        <taxon>Bacillati</taxon>
        <taxon>Actinomycetota</taxon>
        <taxon>Actinomycetes</taxon>
        <taxon>Mycobacteriales</taxon>
        <taxon>Nocardiaceae</taxon>
        <taxon>Nocardia</taxon>
    </lineage>
</organism>
<gene>
    <name evidence="7" type="ORF">NSK11_contig00004-0052</name>
</gene>
<evidence type="ECO:0000256" key="4">
    <source>
        <dbReference type="ARBA" id="ARBA00023136"/>
    </source>
</evidence>
<feature type="transmembrane region" description="Helical" evidence="6">
    <location>
        <begin position="411"/>
        <end position="429"/>
    </location>
</feature>
<evidence type="ECO:0000256" key="2">
    <source>
        <dbReference type="ARBA" id="ARBA00022692"/>
    </source>
</evidence>
<feature type="region of interest" description="Disordered" evidence="5">
    <location>
        <begin position="206"/>
        <end position="275"/>
    </location>
</feature>
<evidence type="ECO:0000256" key="5">
    <source>
        <dbReference type="SAM" id="MobiDB-lite"/>
    </source>
</evidence>
<evidence type="ECO:0000256" key="1">
    <source>
        <dbReference type="ARBA" id="ARBA00004141"/>
    </source>
</evidence>
<feature type="transmembrane region" description="Helical" evidence="6">
    <location>
        <begin position="284"/>
        <end position="307"/>
    </location>
</feature>
<name>A0ABC9YMA8_9NOCA</name>
<accession>A0ABC9YMA8</accession>
<keyword evidence="4 6" id="KW-0472">Membrane</keyword>
<dbReference type="EMBL" id="BBYQ01000004">
    <property type="protein sequence ID" value="GAP26198.1"/>
    <property type="molecule type" value="Genomic_DNA"/>
</dbReference>
<dbReference type="Pfam" id="PF07690">
    <property type="entry name" value="MFS_1"/>
    <property type="match status" value="1"/>
</dbReference>
<keyword evidence="8" id="KW-1185">Reference proteome</keyword>
<dbReference type="PANTHER" id="PTHR23514:SF13">
    <property type="entry name" value="INNER MEMBRANE PROTEIN YBJJ"/>
    <property type="match status" value="1"/>
</dbReference>
<feature type="transmembrane region" description="Helical" evidence="6">
    <location>
        <begin position="319"/>
        <end position="338"/>
    </location>
</feature>
<dbReference type="InterPro" id="IPR036259">
    <property type="entry name" value="MFS_trans_sf"/>
</dbReference>